<feature type="transmembrane region" description="Helical" evidence="1">
    <location>
        <begin position="50"/>
        <end position="76"/>
    </location>
</feature>
<protein>
    <recommendedName>
        <fullName evidence="5">G-protein coupled receptors family 1 profile domain-containing protein</fullName>
    </recommendedName>
</protein>
<proteinExistence type="predicted"/>
<keyword evidence="1" id="KW-1133">Transmembrane helix</keyword>
<name>A0A1B0B9A3_9MUSC</name>
<feature type="signal peptide" evidence="2">
    <location>
        <begin position="1"/>
        <end position="26"/>
    </location>
</feature>
<evidence type="ECO:0000313" key="4">
    <source>
        <dbReference type="Proteomes" id="UP000092460"/>
    </source>
</evidence>
<reference evidence="3" key="2">
    <citation type="submission" date="2020-05" db="UniProtKB">
        <authorList>
            <consortium name="EnsemblMetazoa"/>
        </authorList>
    </citation>
    <scope>IDENTIFICATION</scope>
    <source>
        <strain evidence="3">IAEA</strain>
    </source>
</reference>
<dbReference type="EMBL" id="JXJN01010338">
    <property type="status" value="NOT_ANNOTATED_CDS"/>
    <property type="molecule type" value="Genomic_DNA"/>
</dbReference>
<feature type="chain" id="PRO_5008404602" description="G-protein coupled receptors family 1 profile domain-containing protein" evidence="2">
    <location>
        <begin position="27"/>
        <end position="142"/>
    </location>
</feature>
<keyword evidence="1" id="KW-0472">Membrane</keyword>
<organism evidence="3 4">
    <name type="scientific">Glossina palpalis gambiensis</name>
    <dbReference type="NCBI Taxonomy" id="67801"/>
    <lineage>
        <taxon>Eukaryota</taxon>
        <taxon>Metazoa</taxon>
        <taxon>Ecdysozoa</taxon>
        <taxon>Arthropoda</taxon>
        <taxon>Hexapoda</taxon>
        <taxon>Insecta</taxon>
        <taxon>Pterygota</taxon>
        <taxon>Neoptera</taxon>
        <taxon>Endopterygota</taxon>
        <taxon>Diptera</taxon>
        <taxon>Brachycera</taxon>
        <taxon>Muscomorpha</taxon>
        <taxon>Hippoboscoidea</taxon>
        <taxon>Glossinidae</taxon>
        <taxon>Glossina</taxon>
    </lineage>
</organism>
<dbReference type="VEuPathDB" id="VectorBase:GPPI022906"/>
<sequence length="142" mass="16120">MFVFHVTMLFSFCLLLLLIRNRPSKCVKEIVLNLQLFAYCIQPFAIRLTFITLQASFMLGTSSTIPACSICLVMVFNRRTYLVRRCTGFMIKRYPLTISPKSLMYNSSVDISSICIATCLHTRTVTAACRISQTATTSAQYF</sequence>
<dbReference type="EnsemblMetazoa" id="GPPI022906-RA">
    <property type="protein sequence ID" value="GPPI022906-PA"/>
    <property type="gene ID" value="GPPI022906"/>
</dbReference>
<dbReference type="Proteomes" id="UP000092460">
    <property type="component" value="Unassembled WGS sequence"/>
</dbReference>
<dbReference type="AlphaFoldDB" id="A0A1B0B9A3"/>
<evidence type="ECO:0000313" key="3">
    <source>
        <dbReference type="EnsemblMetazoa" id="GPPI022906-PA"/>
    </source>
</evidence>
<evidence type="ECO:0000256" key="2">
    <source>
        <dbReference type="SAM" id="SignalP"/>
    </source>
</evidence>
<evidence type="ECO:0008006" key="5">
    <source>
        <dbReference type="Google" id="ProtNLM"/>
    </source>
</evidence>
<keyword evidence="4" id="KW-1185">Reference proteome</keyword>
<keyword evidence="1" id="KW-0812">Transmembrane</keyword>
<evidence type="ECO:0000256" key="1">
    <source>
        <dbReference type="SAM" id="Phobius"/>
    </source>
</evidence>
<keyword evidence="2" id="KW-0732">Signal</keyword>
<reference evidence="4" key="1">
    <citation type="submission" date="2015-01" db="EMBL/GenBank/DDBJ databases">
        <authorList>
            <person name="Aksoy S."/>
            <person name="Warren W."/>
            <person name="Wilson R.K."/>
        </authorList>
    </citation>
    <scope>NUCLEOTIDE SEQUENCE [LARGE SCALE GENOMIC DNA]</scope>
    <source>
        <strain evidence="4">IAEA</strain>
    </source>
</reference>
<accession>A0A1B0B9A3</accession>